<dbReference type="EMBL" id="NIDE01000002">
    <property type="protein sequence ID" value="OWK45076.1"/>
    <property type="molecule type" value="Genomic_DNA"/>
</dbReference>
<sequence>MASSTPRAGSPFVSTHFQRNGRSFWFARNQGGFRMPIVNGMLSGGVLIATLAGAVVNKPEIPPRGMQSPGPGKIVVVGPEKSVTQVVPSPTFYADLLPDLQAVEIESVTTDKLTGKNRPITWIPTQFPAGLDLSVSPSRQPFCSPCVTTCLSAGQCPILSHVLASNAHANAPRHPIAVVIPPSPTAKEQTVVGILDTHQRKRWGQTDEAVFYDRTHMKRLLLCIYGGTIDTMPVDDYAISMIENDFMASNMMSSLLLSLSAIQALWRLSDDERNREWHPREMKRFDPQVAAGFNAFSALTTKAMLETRRDDRRTVVDSPTNFQVELDASVRPAAQASSLFDNLSAHRPLPRSVPPAVVVQDSHDRLGYVVPKQDLSGLEAVELWITTDGQTWRVAATAQPGEPLAADFGADGVYGVRFGFVRPGNKGAGWPSPNAPQPGDAPQMTVEVDSLRSEKHSAGRVIAPRPDPAHIFSAGPWWSTGTSEDGQSDEADRKQIFSFFVGWFGGQ</sequence>
<name>A0A225E4R3_9BACT</name>
<evidence type="ECO:0000313" key="3">
    <source>
        <dbReference type="Proteomes" id="UP000214646"/>
    </source>
</evidence>
<evidence type="ECO:0000256" key="1">
    <source>
        <dbReference type="SAM" id="Phobius"/>
    </source>
</evidence>
<keyword evidence="1" id="KW-0472">Membrane</keyword>
<proteinExistence type="predicted"/>
<accession>A0A225E4R3</accession>
<protein>
    <submittedName>
        <fullName evidence="2">Uncharacterized protein</fullName>
    </submittedName>
</protein>
<keyword evidence="1" id="KW-0812">Transmembrane</keyword>
<keyword evidence="1" id="KW-1133">Transmembrane helix</keyword>
<evidence type="ECO:0000313" key="2">
    <source>
        <dbReference type="EMBL" id="OWK45076.1"/>
    </source>
</evidence>
<dbReference type="Proteomes" id="UP000214646">
    <property type="component" value="Unassembled WGS sequence"/>
</dbReference>
<comment type="caution">
    <text evidence="2">The sequence shown here is derived from an EMBL/GenBank/DDBJ whole genome shotgun (WGS) entry which is preliminary data.</text>
</comment>
<organism evidence="2 3">
    <name type="scientific">Fimbriiglobus ruber</name>
    <dbReference type="NCBI Taxonomy" id="1908690"/>
    <lineage>
        <taxon>Bacteria</taxon>
        <taxon>Pseudomonadati</taxon>
        <taxon>Planctomycetota</taxon>
        <taxon>Planctomycetia</taxon>
        <taxon>Gemmatales</taxon>
        <taxon>Gemmataceae</taxon>
        <taxon>Fimbriiglobus</taxon>
    </lineage>
</organism>
<feature type="transmembrane region" description="Helical" evidence="1">
    <location>
        <begin position="37"/>
        <end position="56"/>
    </location>
</feature>
<reference evidence="3" key="1">
    <citation type="submission" date="2017-06" db="EMBL/GenBank/DDBJ databases">
        <title>Genome analysis of Fimbriiglobus ruber SP5, the first member of the order Planctomycetales with confirmed chitinolytic capability.</title>
        <authorList>
            <person name="Ravin N.V."/>
            <person name="Rakitin A.L."/>
            <person name="Ivanova A.A."/>
            <person name="Beletsky A.V."/>
            <person name="Kulichevskaya I.S."/>
            <person name="Mardanov A.V."/>
            <person name="Dedysh S.N."/>
        </authorList>
    </citation>
    <scope>NUCLEOTIDE SEQUENCE [LARGE SCALE GENOMIC DNA]</scope>
    <source>
        <strain evidence="3">SP5</strain>
    </source>
</reference>
<gene>
    <name evidence="2" type="ORF">FRUB_01407</name>
</gene>
<dbReference type="AlphaFoldDB" id="A0A225E4R3"/>
<keyword evidence="3" id="KW-1185">Reference proteome</keyword>